<protein>
    <submittedName>
        <fullName evidence="1">Uncharacterized protein</fullName>
    </submittedName>
</protein>
<accession>A0A1B7YEF4</accession>
<evidence type="ECO:0000313" key="1">
    <source>
        <dbReference type="EMBL" id="OBR10415.1"/>
    </source>
</evidence>
<name>A0A1B7YEF4_COLHI</name>
<dbReference type="AlphaFoldDB" id="A0A1B7YEF4"/>
<organism evidence="1 2">
    <name type="scientific">Colletotrichum higginsianum (strain IMI 349063)</name>
    <name type="common">Crucifer anthracnose fungus</name>
    <dbReference type="NCBI Taxonomy" id="759273"/>
    <lineage>
        <taxon>Eukaryota</taxon>
        <taxon>Fungi</taxon>
        <taxon>Dikarya</taxon>
        <taxon>Ascomycota</taxon>
        <taxon>Pezizomycotina</taxon>
        <taxon>Sordariomycetes</taxon>
        <taxon>Hypocreomycetidae</taxon>
        <taxon>Glomerellales</taxon>
        <taxon>Glomerellaceae</taxon>
        <taxon>Colletotrichum</taxon>
        <taxon>Colletotrichum destructivum species complex</taxon>
    </lineage>
</organism>
<keyword evidence="2" id="KW-1185">Reference proteome</keyword>
<evidence type="ECO:0000313" key="2">
    <source>
        <dbReference type="Proteomes" id="UP000092177"/>
    </source>
</evidence>
<dbReference type="Proteomes" id="UP000092177">
    <property type="component" value="Chromosome 4"/>
</dbReference>
<gene>
    <name evidence="1" type="ORF">CH63R_06107</name>
</gene>
<comment type="caution">
    <text evidence="1">The sequence shown here is derived from an EMBL/GenBank/DDBJ whole genome shotgun (WGS) entry which is preliminary data.</text>
</comment>
<dbReference type="KEGG" id="chig:CH63R_06107"/>
<dbReference type="RefSeq" id="XP_018158932.1">
    <property type="nucleotide sequence ID" value="XM_018301082.1"/>
</dbReference>
<reference evidence="2" key="1">
    <citation type="journal article" date="2017" name="BMC Genomics">
        <title>Gapless genome assembly of Colletotrichum higginsianum reveals chromosome structure and association of transposable elements with secondary metabolite gene clusters.</title>
        <authorList>
            <person name="Dallery J.-F."/>
            <person name="Lapalu N."/>
            <person name="Zampounis A."/>
            <person name="Pigne S."/>
            <person name="Luyten I."/>
            <person name="Amselem J."/>
            <person name="Wittenberg A.H.J."/>
            <person name="Zhou S."/>
            <person name="de Queiroz M.V."/>
            <person name="Robin G.P."/>
            <person name="Auger A."/>
            <person name="Hainaut M."/>
            <person name="Henrissat B."/>
            <person name="Kim K.-T."/>
            <person name="Lee Y.-H."/>
            <person name="Lespinet O."/>
            <person name="Schwartz D.C."/>
            <person name="Thon M.R."/>
            <person name="O'Connell R.J."/>
        </authorList>
    </citation>
    <scope>NUCLEOTIDE SEQUENCE [LARGE SCALE GENOMIC DNA]</scope>
    <source>
        <strain evidence="2">IMI 349063</strain>
    </source>
</reference>
<sequence length="255" mass="28286">MAKESKDLLKMLEDMPTKEPDKSSWALAARKLRNVAQVCMAMKDCGDDEAALSRLEDKMSILGFIANASFAQCKGRRPERVDKLLISRYVWAAGLGDPSFDTMKKWKAVIDNGDPLDMNGTLSALQDAMPRPIKYCKVIFRPSSLVSQLSNKTISRATREDWAKTPADEWNWTPQNALHGIRLGPRGGARGAAAFVLPGTLLPLELRSFETGERIPDGHAFSITTGRRCPLAPSDHPHHADVLLYGSRNLARRCR</sequence>
<dbReference type="EMBL" id="LTAN01000004">
    <property type="protein sequence ID" value="OBR10415.1"/>
    <property type="molecule type" value="Genomic_DNA"/>
</dbReference>
<dbReference type="GeneID" id="28865189"/>
<proteinExistence type="predicted"/>
<dbReference type="VEuPathDB" id="FungiDB:CH63R_06107"/>